<protein>
    <submittedName>
        <fullName evidence="3">Methyltransf_21 domain-containing protein</fullName>
    </submittedName>
</protein>
<sequence length="163" mass="18541">MGPRKILSILKKKDVVQYLARCKELLRDDGFIIVIETTSDYEIALAIQGLSGEPLSISDSGRIYGAYFTHEQLLALYKQCGFRLCNYQGDPSMMTTAYAIRKIPSQLKEPVVVDVDDIKEFTWIEPLQKIIEERLSEPDYKTVWLTSTTIRNNGLLGLALCFK</sequence>
<reference evidence="3" key="1">
    <citation type="submission" date="2016-06" db="UniProtKB">
        <authorList>
            <consortium name="WormBaseParasite"/>
        </authorList>
    </citation>
    <scope>IDENTIFICATION</scope>
</reference>
<keyword evidence="2" id="KW-1185">Reference proteome</keyword>
<name>A0A183DMZ4_9BILA</name>
<dbReference type="AlphaFoldDB" id="A0A183DMZ4"/>
<dbReference type="Gene3D" id="3.40.50.150">
    <property type="entry name" value="Vaccinia Virus protein VP39"/>
    <property type="match status" value="1"/>
</dbReference>
<evidence type="ECO:0000313" key="3">
    <source>
        <dbReference type="WBParaSite" id="GPUH_0001009801-mRNA-1"/>
    </source>
</evidence>
<dbReference type="InterPro" id="IPR029063">
    <property type="entry name" value="SAM-dependent_MTases_sf"/>
</dbReference>
<dbReference type="Proteomes" id="UP000271098">
    <property type="component" value="Unassembled WGS sequence"/>
</dbReference>
<dbReference type="Gene3D" id="3.40.50.720">
    <property type="entry name" value="NAD(P)-binding Rossmann-like Domain"/>
    <property type="match status" value="1"/>
</dbReference>
<dbReference type="WBParaSite" id="GPUH_0001009801-mRNA-1">
    <property type="protein sequence ID" value="GPUH_0001009801-mRNA-1"/>
    <property type="gene ID" value="GPUH_0001009801"/>
</dbReference>
<dbReference type="SUPFAM" id="SSF53335">
    <property type="entry name" value="S-adenosyl-L-methionine-dependent methyltransferases"/>
    <property type="match status" value="1"/>
</dbReference>
<organism evidence="3">
    <name type="scientific">Gongylonema pulchrum</name>
    <dbReference type="NCBI Taxonomy" id="637853"/>
    <lineage>
        <taxon>Eukaryota</taxon>
        <taxon>Metazoa</taxon>
        <taxon>Ecdysozoa</taxon>
        <taxon>Nematoda</taxon>
        <taxon>Chromadorea</taxon>
        <taxon>Rhabditida</taxon>
        <taxon>Spirurina</taxon>
        <taxon>Spiruromorpha</taxon>
        <taxon>Spiruroidea</taxon>
        <taxon>Gongylonematidae</taxon>
        <taxon>Gongylonema</taxon>
    </lineage>
</organism>
<gene>
    <name evidence="1" type="ORF">GPUH_LOCUS10084</name>
</gene>
<evidence type="ECO:0000313" key="2">
    <source>
        <dbReference type="Proteomes" id="UP000271098"/>
    </source>
</evidence>
<proteinExistence type="predicted"/>
<dbReference type="EMBL" id="UYRT01036298">
    <property type="protein sequence ID" value="VDK81687.1"/>
    <property type="molecule type" value="Genomic_DNA"/>
</dbReference>
<accession>A0A183DMZ4</accession>
<evidence type="ECO:0000313" key="1">
    <source>
        <dbReference type="EMBL" id="VDK81687.1"/>
    </source>
</evidence>
<reference evidence="1 2" key="2">
    <citation type="submission" date="2018-11" db="EMBL/GenBank/DDBJ databases">
        <authorList>
            <consortium name="Pathogen Informatics"/>
        </authorList>
    </citation>
    <scope>NUCLEOTIDE SEQUENCE [LARGE SCALE GENOMIC DNA]</scope>
</reference>